<comment type="PTM">
    <text evidence="8">Cleaved by autocatalysis into a large and a small subunit.</text>
</comment>
<dbReference type="PRINTS" id="PR01210">
    <property type="entry name" value="GGTRANSPTASE"/>
</dbReference>
<protein>
    <recommendedName>
        <fullName evidence="8">Glutathione hydrolase proenzyme</fullName>
        <ecNumber evidence="8">2.3.2.2</ecNumber>
        <ecNumber evidence="8">3.4.19.13</ecNumber>
    </recommendedName>
    <component>
        <recommendedName>
            <fullName evidence="8">Glutathione hydrolase large chain</fullName>
        </recommendedName>
    </component>
    <component>
        <recommendedName>
            <fullName evidence="8">Glutathione hydrolase small chain</fullName>
        </recommendedName>
    </component>
</protein>
<feature type="active site" description="Nucleophile" evidence="6">
    <location>
        <position position="388"/>
    </location>
</feature>
<gene>
    <name evidence="10" type="ORF">B0I00_1382</name>
</gene>
<sequence length="587" mass="61004">MAGTAADLNGGTKAMKALRNGLSALLSLALVTGPLSAAAPQPEIAKNGMIVSAHRHANAAGLDVLKRGGNAVDAAIAVAYALAVTFPEAGNIGGGGFMTVRMADGRTTFIDFRETAPAAATPTMFQDARGNLIPEKSTRGHLSVGVPGTVAGLELALAKFGTRRRAELMAPAIALASKGFVLDAGDAMFLAEGAVDFAKDAPSAAIFLNKGQPWKAGERLVQADLGRTLSAIARGGNAAFYTGPLASRIAAANRAGGGVMTAADFARYKAVERKPIECDYRGYHVISAPPPSSGGVVLCETLNVLEGYDIAAMGWHSSSAVHVTTEALRRAYRDRNLNLGDPDFVPVDTNRFTSKAYAQTLRAGISMDKATPSASLMAPGAGKEGQSTTHFSVVDKAGNAVSLTYTLNDWFGARVTAAGTGILLNDEMDDFAAKPGQPNMYGLIEGPNNAVAPGKRPLSSMTPTIVTRDGKLFLVLGTPGGSHIPTGVLQVMVNVIDHKMGLTDAVNVPRIHAQWMPDVLYHERDALSADTRAALAAKGHRLEEMPYWNQIAAILVGAPGLGAKPIDNAALYGANDPRLPTGGALGY</sequence>
<evidence type="ECO:0000313" key="10">
    <source>
        <dbReference type="EMBL" id="PKB19153.1"/>
    </source>
</evidence>
<feature type="binding site" evidence="7">
    <location>
        <begin position="406"/>
        <end position="408"/>
    </location>
    <ligand>
        <name>L-glutamate</name>
        <dbReference type="ChEBI" id="CHEBI:29985"/>
    </ligand>
</feature>
<dbReference type="AlphaFoldDB" id="A0A2N0HJN7"/>
<dbReference type="InterPro" id="IPR000101">
    <property type="entry name" value="GGT_peptidase"/>
</dbReference>
<dbReference type="EMBL" id="PHUF01000003">
    <property type="protein sequence ID" value="PKB19153.1"/>
    <property type="molecule type" value="Genomic_DNA"/>
</dbReference>
<dbReference type="InterPro" id="IPR043137">
    <property type="entry name" value="GGT_ssub_C"/>
</dbReference>
<comment type="pathway">
    <text evidence="8">Sulfur metabolism; glutathione metabolism.</text>
</comment>
<feature type="binding site" evidence="7">
    <location>
        <begin position="459"/>
        <end position="460"/>
    </location>
    <ligand>
        <name>L-glutamate</name>
        <dbReference type="ChEBI" id="CHEBI:29985"/>
    </ligand>
</feature>
<dbReference type="InterPro" id="IPR051792">
    <property type="entry name" value="GGT_bact"/>
</dbReference>
<dbReference type="PANTHER" id="PTHR43199:SF6">
    <property type="entry name" value="GLUTATHIONE HYDROLASE PROENZYME"/>
    <property type="match status" value="1"/>
</dbReference>
<keyword evidence="4 8" id="KW-0012">Acyltransferase</keyword>
<dbReference type="InterPro" id="IPR029055">
    <property type="entry name" value="Ntn_hydrolases_N"/>
</dbReference>
<evidence type="ECO:0000256" key="5">
    <source>
        <dbReference type="ARBA" id="ARBA00047417"/>
    </source>
</evidence>
<dbReference type="Pfam" id="PF01019">
    <property type="entry name" value="G_glu_transpept"/>
    <property type="match status" value="1"/>
</dbReference>
<organism evidence="10 11">
    <name type="scientific">Novosphingobium kunmingense</name>
    <dbReference type="NCBI Taxonomy" id="1211806"/>
    <lineage>
        <taxon>Bacteria</taxon>
        <taxon>Pseudomonadati</taxon>
        <taxon>Pseudomonadota</taxon>
        <taxon>Alphaproteobacteria</taxon>
        <taxon>Sphingomonadales</taxon>
        <taxon>Sphingomonadaceae</taxon>
        <taxon>Novosphingobium</taxon>
    </lineage>
</organism>
<dbReference type="InterPro" id="IPR055262">
    <property type="entry name" value="GGT_CS"/>
</dbReference>
<feature type="binding site" evidence="7">
    <location>
        <position position="113"/>
    </location>
    <ligand>
        <name>L-glutamate</name>
        <dbReference type="ChEBI" id="CHEBI:29985"/>
    </ligand>
</feature>
<dbReference type="Proteomes" id="UP000232587">
    <property type="component" value="Unassembled WGS sequence"/>
</dbReference>
<evidence type="ECO:0000256" key="9">
    <source>
        <dbReference type="SAM" id="SignalP"/>
    </source>
</evidence>
<evidence type="ECO:0000256" key="1">
    <source>
        <dbReference type="ARBA" id="ARBA00001049"/>
    </source>
</evidence>
<evidence type="ECO:0000256" key="6">
    <source>
        <dbReference type="PIRSR" id="PIRSR600101-1"/>
    </source>
</evidence>
<dbReference type="NCBIfam" id="TIGR00066">
    <property type="entry name" value="g_glut_trans"/>
    <property type="match status" value="1"/>
</dbReference>
<reference evidence="10 11" key="1">
    <citation type="submission" date="2017-11" db="EMBL/GenBank/DDBJ databases">
        <title>Genomic Encyclopedia of Type Strains, Phase III (KMG-III): the genomes of soil and plant-associated and newly described type strains.</title>
        <authorList>
            <person name="Whitman W."/>
        </authorList>
    </citation>
    <scope>NUCLEOTIDE SEQUENCE [LARGE SCALE GENOMIC DNA]</scope>
    <source>
        <strain evidence="10 11">CGMCC 1.12274</strain>
    </source>
</reference>
<dbReference type="GO" id="GO:0103068">
    <property type="term" value="F:leukotriene C4 gamma-glutamyl transferase activity"/>
    <property type="evidence" value="ECO:0007669"/>
    <property type="project" value="UniProtKB-EC"/>
</dbReference>
<dbReference type="EC" id="3.4.19.13" evidence="8"/>
<dbReference type="InterPro" id="IPR043138">
    <property type="entry name" value="GGT_lsub"/>
</dbReference>
<dbReference type="SUPFAM" id="SSF56235">
    <property type="entry name" value="N-terminal nucleophile aminohydrolases (Ntn hydrolases)"/>
    <property type="match status" value="1"/>
</dbReference>
<evidence type="ECO:0000256" key="4">
    <source>
        <dbReference type="ARBA" id="ARBA00023315"/>
    </source>
</evidence>
<feature type="chain" id="PRO_5014624925" description="Glutathione hydrolase proenzyme" evidence="9">
    <location>
        <begin position="38"/>
        <end position="587"/>
    </location>
</feature>
<evidence type="ECO:0000256" key="7">
    <source>
        <dbReference type="PIRSR" id="PIRSR600101-2"/>
    </source>
</evidence>
<evidence type="ECO:0000256" key="8">
    <source>
        <dbReference type="RuleBase" id="RU368036"/>
    </source>
</evidence>
<evidence type="ECO:0000256" key="3">
    <source>
        <dbReference type="ARBA" id="ARBA00009381"/>
    </source>
</evidence>
<keyword evidence="11" id="KW-1185">Reference proteome</keyword>
<keyword evidence="8 10" id="KW-0808">Transferase</keyword>
<dbReference type="GO" id="GO:0006751">
    <property type="term" value="P:glutathione catabolic process"/>
    <property type="evidence" value="ECO:0007669"/>
    <property type="project" value="UniProtKB-UniRule"/>
</dbReference>
<keyword evidence="8" id="KW-0378">Hydrolase</keyword>
<dbReference type="UniPathway" id="UPA00204"/>
<feature type="binding site" evidence="7">
    <location>
        <position position="481"/>
    </location>
    <ligand>
        <name>L-glutamate</name>
        <dbReference type="ChEBI" id="CHEBI:29985"/>
    </ligand>
</feature>
<comment type="caution">
    <text evidence="10">The sequence shown here is derived from an EMBL/GenBank/DDBJ whole genome shotgun (WGS) entry which is preliminary data.</text>
</comment>
<name>A0A2N0HJN7_9SPHN</name>
<feature type="binding site" evidence="7">
    <location>
        <position position="430"/>
    </location>
    <ligand>
        <name>L-glutamate</name>
        <dbReference type="ChEBI" id="CHEBI:29985"/>
    </ligand>
</feature>
<comment type="catalytic activity">
    <reaction evidence="5 8">
        <text>an N-terminal (5-L-glutamyl)-[peptide] + an alpha-amino acid = 5-L-glutamyl amino acid + an N-terminal L-alpha-aminoacyl-[peptide]</text>
        <dbReference type="Rhea" id="RHEA:23904"/>
        <dbReference type="Rhea" id="RHEA-COMP:9780"/>
        <dbReference type="Rhea" id="RHEA-COMP:9795"/>
        <dbReference type="ChEBI" id="CHEBI:77644"/>
        <dbReference type="ChEBI" id="CHEBI:78597"/>
        <dbReference type="ChEBI" id="CHEBI:78599"/>
        <dbReference type="ChEBI" id="CHEBI:78608"/>
        <dbReference type="EC" id="2.3.2.2"/>
    </reaction>
</comment>
<evidence type="ECO:0000313" key="11">
    <source>
        <dbReference type="Proteomes" id="UP000232587"/>
    </source>
</evidence>
<dbReference type="Gene3D" id="3.60.20.40">
    <property type="match status" value="1"/>
</dbReference>
<comment type="similarity">
    <text evidence="3 8">Belongs to the gamma-glutamyltransferase family.</text>
</comment>
<keyword evidence="8" id="KW-0317">Glutathione biosynthesis</keyword>
<dbReference type="PANTHER" id="PTHR43199">
    <property type="entry name" value="GLUTATHIONE HYDROLASE"/>
    <property type="match status" value="1"/>
</dbReference>
<proteinExistence type="inferred from homology"/>
<dbReference type="EC" id="2.3.2.2" evidence="8"/>
<accession>A0A2N0HJN7</accession>
<comment type="catalytic activity">
    <reaction evidence="1 8">
        <text>an S-substituted glutathione + H2O = an S-substituted L-cysteinylglycine + L-glutamate</text>
        <dbReference type="Rhea" id="RHEA:59468"/>
        <dbReference type="ChEBI" id="CHEBI:15377"/>
        <dbReference type="ChEBI" id="CHEBI:29985"/>
        <dbReference type="ChEBI" id="CHEBI:90779"/>
        <dbReference type="ChEBI" id="CHEBI:143103"/>
        <dbReference type="EC" id="3.4.19.13"/>
    </reaction>
</comment>
<comment type="catalytic activity">
    <reaction evidence="2 8">
        <text>glutathione + H2O = L-cysteinylglycine + L-glutamate</text>
        <dbReference type="Rhea" id="RHEA:28807"/>
        <dbReference type="ChEBI" id="CHEBI:15377"/>
        <dbReference type="ChEBI" id="CHEBI:29985"/>
        <dbReference type="ChEBI" id="CHEBI:57925"/>
        <dbReference type="ChEBI" id="CHEBI:61694"/>
        <dbReference type="EC" id="3.4.19.13"/>
    </reaction>
</comment>
<dbReference type="PROSITE" id="PS00462">
    <property type="entry name" value="G_GLU_TRANSPEPTIDASE"/>
    <property type="match status" value="1"/>
</dbReference>
<feature type="signal peptide" evidence="9">
    <location>
        <begin position="1"/>
        <end position="37"/>
    </location>
</feature>
<dbReference type="GO" id="GO:0036374">
    <property type="term" value="F:glutathione hydrolase activity"/>
    <property type="evidence" value="ECO:0007669"/>
    <property type="project" value="UniProtKB-UniRule"/>
</dbReference>
<evidence type="ECO:0000256" key="2">
    <source>
        <dbReference type="ARBA" id="ARBA00001089"/>
    </source>
</evidence>
<comment type="subunit">
    <text evidence="8">This enzyme consists of two polypeptide chains, which are synthesized in precursor form from a single polypeptide.</text>
</comment>
<keyword evidence="9" id="KW-0732">Signal</keyword>
<keyword evidence="8" id="KW-0865">Zymogen</keyword>
<dbReference type="GO" id="GO:0006750">
    <property type="term" value="P:glutathione biosynthetic process"/>
    <property type="evidence" value="ECO:0007669"/>
    <property type="project" value="UniProtKB-KW"/>
</dbReference>
<dbReference type="Gene3D" id="1.10.246.130">
    <property type="match status" value="1"/>
</dbReference>